<dbReference type="OrthoDB" id="6930343at2"/>
<gene>
    <name evidence="1" type="ORF">PSAN_54130</name>
    <name evidence="2" type="ORF">SAMN04490179_5098</name>
</gene>
<accession>A0A1H0CVP4</accession>
<evidence type="ECO:0000313" key="3">
    <source>
        <dbReference type="Proteomes" id="UP000182470"/>
    </source>
</evidence>
<dbReference type="Proteomes" id="UP000748067">
    <property type="component" value="Unassembled WGS sequence"/>
</dbReference>
<dbReference type="RefSeq" id="WP_083359532.1">
    <property type="nucleotide sequence ID" value="NZ_JXDI01000004.1"/>
</dbReference>
<dbReference type="EMBL" id="LT629704">
    <property type="protein sequence ID" value="SDN61968.1"/>
    <property type="molecule type" value="Genomic_DNA"/>
</dbReference>
<dbReference type="Proteomes" id="UP000182470">
    <property type="component" value="Chromosome I"/>
</dbReference>
<evidence type="ECO:0000313" key="2">
    <source>
        <dbReference type="EMBL" id="SDN61968.1"/>
    </source>
</evidence>
<keyword evidence="4" id="KW-1185">Reference proteome</keyword>
<evidence type="ECO:0000313" key="4">
    <source>
        <dbReference type="Proteomes" id="UP000748067"/>
    </source>
</evidence>
<organism evidence="2 3">
    <name type="scientific">Pseudomonas antarctica</name>
    <dbReference type="NCBI Taxonomy" id="219572"/>
    <lineage>
        <taxon>Bacteria</taxon>
        <taxon>Pseudomonadati</taxon>
        <taxon>Pseudomonadota</taxon>
        <taxon>Gammaproteobacteria</taxon>
        <taxon>Pseudomonadales</taxon>
        <taxon>Pseudomonadaceae</taxon>
        <taxon>Pseudomonas</taxon>
    </lineage>
</organism>
<proteinExistence type="predicted"/>
<evidence type="ECO:0000313" key="1">
    <source>
        <dbReference type="EMBL" id="KAF2406188.1"/>
    </source>
</evidence>
<reference evidence="1 4" key="1">
    <citation type="submission" date="2015-01" db="EMBL/GenBank/DDBJ databases">
        <title>Genome Sequence of Pseudomonas antarctica CMS 35.</title>
        <authorList>
            <person name="Voget S."/>
            <person name="Chow J."/>
            <person name="Daniel R."/>
            <person name="Streit W."/>
        </authorList>
    </citation>
    <scope>NUCLEOTIDE SEQUENCE [LARGE SCALE GENOMIC DNA]</scope>
    <source>
        <strain evidence="1 4">CMS 35</strain>
    </source>
</reference>
<protein>
    <submittedName>
        <fullName evidence="2">Uncharacterized protein</fullName>
    </submittedName>
</protein>
<name>A0A1H0CVP4_9PSED</name>
<reference evidence="2 3" key="2">
    <citation type="submission" date="2016-10" db="EMBL/GenBank/DDBJ databases">
        <authorList>
            <person name="de Groot N.N."/>
        </authorList>
    </citation>
    <scope>NUCLEOTIDE SEQUENCE [LARGE SCALE GENOMIC DNA]</scope>
    <source>
        <strain evidence="2 3">BS2772</strain>
    </source>
</reference>
<dbReference type="AlphaFoldDB" id="A0A1H0CVP4"/>
<sequence>MKGIKPFLVLRYMLIENKQAALVSKPLPNPKGAAVVSALQDDGREFVKNKVRYSFVGFFYVDPISTEFPKGRFLVGKTAKHKITKVGDKIPGDIVPHDADDWVPVITIVDTVDQYVFVQHDWRFGTEEQIANAIHAGLKNAILDEYNYSIFIEPKTVRGEFWSVVNSHDKVFEIELELISPNILETNVKARDALAAMKKLFGQEEVKITLSNEYGDLKAPKAPLDDYLDYIEEGEGKWSVTTEGENGGKKIHKSISAIVKIDLDVPSDEVVMHEGQLELETGLPAPGRTGNDARMVSEVYSAIGSLLRR</sequence>
<dbReference type="EMBL" id="JXDI01000004">
    <property type="protein sequence ID" value="KAF2406188.1"/>
    <property type="molecule type" value="Genomic_DNA"/>
</dbReference>